<comment type="caution">
    <text evidence="7">The sequence shown here is derived from an EMBL/GenBank/DDBJ whole genome shotgun (WGS) entry which is preliminary data.</text>
</comment>
<comment type="similarity">
    <text evidence="5">Belongs to the L2HGDH family.</text>
</comment>
<organism evidence="7 8">
    <name type="scientific">Kineosporia babensis</name>
    <dbReference type="NCBI Taxonomy" id="499548"/>
    <lineage>
        <taxon>Bacteria</taxon>
        <taxon>Bacillati</taxon>
        <taxon>Actinomycetota</taxon>
        <taxon>Actinomycetes</taxon>
        <taxon>Kineosporiales</taxon>
        <taxon>Kineosporiaceae</taxon>
        <taxon>Kineosporia</taxon>
    </lineage>
</organism>
<dbReference type="Gene3D" id="3.50.50.60">
    <property type="entry name" value="FAD/NAD(P)-binding domain"/>
    <property type="match status" value="1"/>
</dbReference>
<dbReference type="GO" id="GO:0047545">
    <property type="term" value="F:(S)-2-hydroxyglutarate dehydrogenase activity"/>
    <property type="evidence" value="ECO:0007669"/>
    <property type="project" value="TreeGrafter"/>
</dbReference>
<dbReference type="Pfam" id="PF01266">
    <property type="entry name" value="DAO"/>
    <property type="match status" value="1"/>
</dbReference>
<dbReference type="PANTHER" id="PTHR43104:SF2">
    <property type="entry name" value="L-2-HYDROXYGLUTARATE DEHYDROGENASE, MITOCHONDRIAL"/>
    <property type="match status" value="1"/>
</dbReference>
<proteinExistence type="inferred from homology"/>
<evidence type="ECO:0000256" key="3">
    <source>
        <dbReference type="ARBA" id="ARBA00022827"/>
    </source>
</evidence>
<keyword evidence="3" id="KW-0274">FAD</keyword>
<accession>A0A9X1NG08</accession>
<dbReference type="GO" id="GO:0005737">
    <property type="term" value="C:cytoplasm"/>
    <property type="evidence" value="ECO:0007669"/>
    <property type="project" value="TreeGrafter"/>
</dbReference>
<name>A0A9X1NG08_9ACTN</name>
<evidence type="ECO:0000259" key="6">
    <source>
        <dbReference type="Pfam" id="PF01266"/>
    </source>
</evidence>
<evidence type="ECO:0000313" key="7">
    <source>
        <dbReference type="EMBL" id="MCD5312621.1"/>
    </source>
</evidence>
<feature type="domain" description="FAD dependent oxidoreductase" evidence="6">
    <location>
        <begin position="6"/>
        <end position="393"/>
    </location>
</feature>
<dbReference type="InterPro" id="IPR006076">
    <property type="entry name" value="FAD-dep_OxRdtase"/>
</dbReference>
<dbReference type="Proteomes" id="UP001138997">
    <property type="component" value="Unassembled WGS sequence"/>
</dbReference>
<dbReference type="InterPro" id="IPR036188">
    <property type="entry name" value="FAD/NAD-bd_sf"/>
</dbReference>
<dbReference type="SUPFAM" id="SSF51905">
    <property type="entry name" value="FAD/NAD(P)-binding domain"/>
    <property type="match status" value="1"/>
</dbReference>
<dbReference type="NCBIfam" id="NF008726">
    <property type="entry name" value="PRK11728.1"/>
    <property type="match status" value="1"/>
</dbReference>
<comment type="cofactor">
    <cofactor evidence="1">
        <name>FAD</name>
        <dbReference type="ChEBI" id="CHEBI:57692"/>
    </cofactor>
</comment>
<evidence type="ECO:0000256" key="5">
    <source>
        <dbReference type="ARBA" id="ARBA00037941"/>
    </source>
</evidence>
<dbReference type="AlphaFoldDB" id="A0A9X1NG08"/>
<evidence type="ECO:0000256" key="1">
    <source>
        <dbReference type="ARBA" id="ARBA00001974"/>
    </source>
</evidence>
<protein>
    <submittedName>
        <fullName evidence="7">L-2-hydroxyglutarate oxidase</fullName>
        <ecNumber evidence="7">1.1.3.-</ecNumber>
    </submittedName>
</protein>
<keyword evidence="2" id="KW-0285">Flavoprotein</keyword>
<dbReference type="EMBL" id="JAJOMB010000008">
    <property type="protein sequence ID" value="MCD5312621.1"/>
    <property type="molecule type" value="Genomic_DNA"/>
</dbReference>
<evidence type="ECO:0000256" key="4">
    <source>
        <dbReference type="ARBA" id="ARBA00023002"/>
    </source>
</evidence>
<keyword evidence="4 7" id="KW-0560">Oxidoreductase</keyword>
<dbReference type="RefSeq" id="WP_231443030.1">
    <property type="nucleotide sequence ID" value="NZ_JAJOMB010000008.1"/>
</dbReference>
<dbReference type="PANTHER" id="PTHR43104">
    <property type="entry name" value="L-2-HYDROXYGLUTARATE DEHYDROGENASE, MITOCHONDRIAL"/>
    <property type="match status" value="1"/>
</dbReference>
<dbReference type="Gene3D" id="3.30.9.10">
    <property type="entry name" value="D-Amino Acid Oxidase, subunit A, domain 2"/>
    <property type="match status" value="1"/>
</dbReference>
<keyword evidence="8" id="KW-1185">Reference proteome</keyword>
<sequence>MSVQHVGVIGAGIVGLAVARRITEVYPGTQITVLEKEDRPAVHQTGHNSGVVHAGLYYTPGSLKATLCRRGVGLLQEYTQEKKLPYDECGKLVVAINDAEVAGLKKIQEKAAKNGVPDVAWLDNVGLREIEPYAAGVAALHSPRTAITDYVAITDAYADDVRAAGGSIEFNFPVDGITQYNNKVQVKSNGRTMVFDRLVVCAGLQSDKVATWAGDDAGPAIVPFRGEYFQLLPERTHMVKGLIYPVPNPDYPFLGVHYTKRVHGGVDLGPNAVLAFAREGYTNGTFKASELFETLKWPGFRKLAAQHWKMGANEMAGSLSKRLYVKFAQQYVPEIQAGDLVKAQAGVRAQAVDRDGSLVDDFRISKLDKVMAVRNAPSPAATSSMAIAEYITDELRDLMVTK</sequence>
<gene>
    <name evidence="7" type="primary">lhgO</name>
    <name evidence="7" type="ORF">LR394_17070</name>
</gene>
<dbReference type="EC" id="1.1.3.-" evidence="7"/>
<reference evidence="7" key="1">
    <citation type="submission" date="2021-11" db="EMBL/GenBank/DDBJ databases">
        <title>Streptomyces corallinus and Kineosporia corallina sp. nov., two new coral-derived marine actinobacteria.</title>
        <authorList>
            <person name="Buangrab K."/>
            <person name="Sutthacheep M."/>
            <person name="Yeemin T."/>
            <person name="Harunari E."/>
            <person name="Igarashi Y."/>
            <person name="Sripreechasak P."/>
            <person name="Kanchanasin P."/>
            <person name="Tanasupawat S."/>
            <person name="Phongsopitanun W."/>
        </authorList>
    </citation>
    <scope>NUCLEOTIDE SEQUENCE</scope>
    <source>
        <strain evidence="7">JCM 31032</strain>
    </source>
</reference>
<evidence type="ECO:0000313" key="8">
    <source>
        <dbReference type="Proteomes" id="UP001138997"/>
    </source>
</evidence>
<evidence type="ECO:0000256" key="2">
    <source>
        <dbReference type="ARBA" id="ARBA00022630"/>
    </source>
</evidence>